<dbReference type="Pfam" id="PF04982">
    <property type="entry name" value="TM_HPP"/>
    <property type="match status" value="1"/>
</dbReference>
<name>A0A385Z3D2_9PSED</name>
<proteinExistence type="predicted"/>
<accession>A0A385Z3D2</accession>
<dbReference type="PANTHER" id="PTHR33741">
    <property type="entry name" value="TRANSMEMBRANE PROTEIN DDB_G0269096-RELATED"/>
    <property type="match status" value="1"/>
</dbReference>
<feature type="domain" description="CBS" evidence="3">
    <location>
        <begin position="319"/>
        <end position="376"/>
    </location>
</feature>
<dbReference type="KEGG" id="pcav:D3880_16050"/>
<keyword evidence="5" id="KW-1185">Reference proteome</keyword>
<dbReference type="Pfam" id="PF00571">
    <property type="entry name" value="CBS"/>
    <property type="match status" value="2"/>
</dbReference>
<protein>
    <submittedName>
        <fullName evidence="4">HPP family protein</fullName>
    </submittedName>
</protein>
<dbReference type="Proteomes" id="UP000265560">
    <property type="component" value="Chromosome"/>
</dbReference>
<organism evidence="4 5">
    <name type="scientific">Pseudomonas cavernae</name>
    <dbReference type="NCBI Taxonomy" id="2320867"/>
    <lineage>
        <taxon>Bacteria</taxon>
        <taxon>Pseudomonadati</taxon>
        <taxon>Pseudomonadota</taxon>
        <taxon>Gammaproteobacteria</taxon>
        <taxon>Pseudomonadales</taxon>
        <taxon>Pseudomonadaceae</taxon>
        <taxon>Pseudomonas</taxon>
    </lineage>
</organism>
<dbReference type="Gene3D" id="3.10.580.10">
    <property type="entry name" value="CBS-domain"/>
    <property type="match status" value="2"/>
</dbReference>
<evidence type="ECO:0000256" key="2">
    <source>
        <dbReference type="SAM" id="Phobius"/>
    </source>
</evidence>
<dbReference type="InterPro" id="IPR058581">
    <property type="entry name" value="TM_HPP"/>
</dbReference>
<dbReference type="RefSeq" id="WP_119894430.1">
    <property type="nucleotide sequence ID" value="NZ_CP032419.1"/>
</dbReference>
<gene>
    <name evidence="4" type="ORF">D3880_16050</name>
</gene>
<dbReference type="PROSITE" id="PS51371">
    <property type="entry name" value="CBS"/>
    <property type="match status" value="2"/>
</dbReference>
<dbReference type="PANTHER" id="PTHR33741:SF5">
    <property type="entry name" value="TRANSMEMBRANE PROTEIN DDB_G0269096-RELATED"/>
    <property type="match status" value="1"/>
</dbReference>
<dbReference type="SUPFAM" id="SSF54631">
    <property type="entry name" value="CBS-domain pair"/>
    <property type="match status" value="1"/>
</dbReference>
<feature type="transmembrane region" description="Helical" evidence="2">
    <location>
        <begin position="145"/>
        <end position="167"/>
    </location>
</feature>
<dbReference type="EMBL" id="CP032419">
    <property type="protein sequence ID" value="AYC33775.1"/>
    <property type="molecule type" value="Genomic_DNA"/>
</dbReference>
<keyword evidence="1" id="KW-0129">CBS domain</keyword>
<feature type="transmembrane region" description="Helical" evidence="2">
    <location>
        <begin position="104"/>
        <end position="125"/>
    </location>
</feature>
<evidence type="ECO:0000313" key="5">
    <source>
        <dbReference type="Proteomes" id="UP000265560"/>
    </source>
</evidence>
<dbReference type="AlphaFoldDB" id="A0A385Z3D2"/>
<feature type="transmembrane region" description="Helical" evidence="2">
    <location>
        <begin position="53"/>
        <end position="71"/>
    </location>
</feature>
<sequence>MKDSDASLLDWLKRFRPISLNTPPREWLRAALGAFCGVLLAVLACTEVFGLEVALRVAAPLGASAVLLFGVTSSPLAQPWSIFGGNLVAALIGASAAHWIDHTLLTACAAMGLTIIVSFALRCLHPPSSAVALIMVLSGPPLSDLGLGAVLPVLLSSAVLLTVALLYNNLSRMPYPRQPVKVSQHQTADLPPSQRLGFTPGDLDHALEDFGQYLDITREDLEQLIHHTEQHALRRSMGEICAADIMSRDVQTARPDTFIQHAWQMLNEHHLKALPVLDKQRQLVGIVTLVDLLGHFQLEGNSLFQRLKYLRGTKLRAIMSQPVISVRPHTHLVELVALLSDQGLHYLPVVDDGNHLVGIVSQTDLIAALSQRWLKHLLQQRVATA</sequence>
<dbReference type="CDD" id="cd04600">
    <property type="entry name" value="CBS_pair_HPP_assoc"/>
    <property type="match status" value="1"/>
</dbReference>
<reference evidence="5" key="1">
    <citation type="submission" date="2018-09" db="EMBL/GenBank/DDBJ databases">
        <authorList>
            <person name="Zhu H."/>
        </authorList>
    </citation>
    <scope>NUCLEOTIDE SEQUENCE [LARGE SCALE GENOMIC DNA]</scope>
    <source>
        <strain evidence="5">K2W31S-8</strain>
    </source>
</reference>
<keyword evidence="2" id="KW-1133">Transmembrane helix</keyword>
<feature type="domain" description="CBS" evidence="3">
    <location>
        <begin position="246"/>
        <end position="303"/>
    </location>
</feature>
<evidence type="ECO:0000256" key="1">
    <source>
        <dbReference type="PROSITE-ProRule" id="PRU00703"/>
    </source>
</evidence>
<keyword evidence="2" id="KW-0472">Membrane</keyword>
<feature type="transmembrane region" description="Helical" evidence="2">
    <location>
        <begin position="27"/>
        <end position="46"/>
    </location>
</feature>
<evidence type="ECO:0000313" key="4">
    <source>
        <dbReference type="EMBL" id="AYC33775.1"/>
    </source>
</evidence>
<dbReference type="InterPro" id="IPR000644">
    <property type="entry name" value="CBS_dom"/>
</dbReference>
<dbReference type="InterPro" id="IPR046342">
    <property type="entry name" value="CBS_dom_sf"/>
</dbReference>
<dbReference type="SMART" id="SM00116">
    <property type="entry name" value="CBS"/>
    <property type="match status" value="2"/>
</dbReference>
<dbReference type="OrthoDB" id="9811720at2"/>
<feature type="transmembrane region" description="Helical" evidence="2">
    <location>
        <begin position="77"/>
        <end position="97"/>
    </location>
</feature>
<keyword evidence="2" id="KW-0812">Transmembrane</keyword>
<evidence type="ECO:0000259" key="3">
    <source>
        <dbReference type="PROSITE" id="PS51371"/>
    </source>
</evidence>
<dbReference type="InterPro" id="IPR007065">
    <property type="entry name" value="HPP"/>
</dbReference>